<evidence type="ECO:0000256" key="5">
    <source>
        <dbReference type="ARBA" id="ARBA00038437"/>
    </source>
</evidence>
<accession>A0ABV9QJW2</accession>
<organism evidence="12 13">
    <name type="scientific">Filifactor villosus</name>
    <dbReference type="NCBI Taxonomy" id="29374"/>
    <lineage>
        <taxon>Bacteria</taxon>
        <taxon>Bacillati</taxon>
        <taxon>Bacillota</taxon>
        <taxon>Clostridia</taxon>
        <taxon>Peptostreptococcales</taxon>
        <taxon>Filifactoraceae</taxon>
        <taxon>Filifactor</taxon>
    </lineage>
</organism>
<evidence type="ECO:0000259" key="9">
    <source>
        <dbReference type="PROSITE" id="PS51192"/>
    </source>
</evidence>
<feature type="compositionally biased region" description="Basic and acidic residues" evidence="8">
    <location>
        <begin position="438"/>
        <end position="452"/>
    </location>
</feature>
<sequence>MKKFNEMNLSEEIITALETLGFENSTLIQELAIPIALEGRDIIGQSQTGTGKTFAFGIPILEHILQNNTKKVQALVICPTRELAVQVSGEIDKLCKFTKIKSLPVYGGEYIEKQIKSLKKNVNIVIGTPGRMMDHIKRKTLKLDSVQFVVLDEADEMLDMGFVEDIEAILNEVPEERQTMLFSATMPAEIIELSQKYLNDPEKIKVKNKTMTVDQIEQIYIKVKNSDKAEVLSRIVELEESGKSIVFCNTKKMVDELVVDMQNRGYSVEGLHGDLKQQKRDMVIERFRTGGISMLIATDVAARGLDIRDVDLVVNYDLPIEEEQYVHRIGRTGRAGASGKSYSFAYGRDVERLRRIENYAKCKIKEETIPRYERVKEKVVKQYISGINSEQSDSDLGYYLNLIEDMKESGVNLELFLANVLKKNLNFQKQERIDYRSYEREKHRTNSRERNEKKSKRHSKEKGMVRFQLNIGRMDRVLPADIVATIAGRCNISGRQIGAIDIMRDITYFDVKEEAAKNIQKKCNHILIKGKRVSAKRM</sequence>
<dbReference type="GO" id="GO:0004386">
    <property type="term" value="F:helicase activity"/>
    <property type="evidence" value="ECO:0007669"/>
    <property type="project" value="UniProtKB-KW"/>
</dbReference>
<dbReference type="InterPro" id="IPR011545">
    <property type="entry name" value="DEAD/DEAH_box_helicase_dom"/>
</dbReference>
<dbReference type="GO" id="GO:0016787">
    <property type="term" value="F:hydrolase activity"/>
    <property type="evidence" value="ECO:0007669"/>
    <property type="project" value="UniProtKB-KW"/>
</dbReference>
<dbReference type="InterPro" id="IPR005580">
    <property type="entry name" value="DbpA/CsdA_RNA-bd_dom"/>
</dbReference>
<dbReference type="InterPro" id="IPR014001">
    <property type="entry name" value="Helicase_ATP-bd"/>
</dbReference>
<feature type="short sequence motif" description="Q motif" evidence="6">
    <location>
        <begin position="2"/>
        <end position="30"/>
    </location>
</feature>
<dbReference type="InterPro" id="IPR014014">
    <property type="entry name" value="RNA_helicase_DEAD_Q_motif"/>
</dbReference>
<comment type="caution">
    <text evidence="12">The sequence shown here is derived from an EMBL/GenBank/DDBJ whole genome shotgun (WGS) entry which is preliminary data.</text>
</comment>
<dbReference type="SUPFAM" id="SSF52540">
    <property type="entry name" value="P-loop containing nucleoside triphosphate hydrolases"/>
    <property type="match status" value="1"/>
</dbReference>
<gene>
    <name evidence="12" type="ORF">ACFO4R_04330</name>
</gene>
<keyword evidence="2 7" id="KW-0378">Hydrolase</keyword>
<evidence type="ECO:0000256" key="1">
    <source>
        <dbReference type="ARBA" id="ARBA00022741"/>
    </source>
</evidence>
<dbReference type="RefSeq" id="WP_379787809.1">
    <property type="nucleotide sequence ID" value="NZ_JBHSHL010000014.1"/>
</dbReference>
<feature type="region of interest" description="Disordered" evidence="8">
    <location>
        <begin position="438"/>
        <end position="461"/>
    </location>
</feature>
<dbReference type="InterPro" id="IPR044742">
    <property type="entry name" value="DEAD/DEAH_RhlB"/>
</dbReference>
<dbReference type="InterPro" id="IPR001650">
    <property type="entry name" value="Helicase_C-like"/>
</dbReference>
<keyword evidence="13" id="KW-1185">Reference proteome</keyword>
<evidence type="ECO:0000259" key="10">
    <source>
        <dbReference type="PROSITE" id="PS51194"/>
    </source>
</evidence>
<dbReference type="PROSITE" id="PS51194">
    <property type="entry name" value="HELICASE_CTER"/>
    <property type="match status" value="1"/>
</dbReference>
<evidence type="ECO:0000256" key="7">
    <source>
        <dbReference type="RuleBase" id="RU000492"/>
    </source>
</evidence>
<dbReference type="Pfam" id="PF00270">
    <property type="entry name" value="DEAD"/>
    <property type="match status" value="1"/>
</dbReference>
<feature type="domain" description="Helicase C-terminal" evidence="10">
    <location>
        <begin position="215"/>
        <end position="376"/>
    </location>
</feature>
<dbReference type="InterPro" id="IPR012677">
    <property type="entry name" value="Nucleotide-bd_a/b_plait_sf"/>
</dbReference>
<dbReference type="InterPro" id="IPR027417">
    <property type="entry name" value="P-loop_NTPase"/>
</dbReference>
<dbReference type="Pfam" id="PF00271">
    <property type="entry name" value="Helicase_C"/>
    <property type="match status" value="1"/>
</dbReference>
<dbReference type="Pfam" id="PF03880">
    <property type="entry name" value="DbpA"/>
    <property type="match status" value="1"/>
</dbReference>
<evidence type="ECO:0000256" key="6">
    <source>
        <dbReference type="PROSITE-ProRule" id="PRU00552"/>
    </source>
</evidence>
<dbReference type="InterPro" id="IPR000629">
    <property type="entry name" value="RNA-helicase_DEAD-box_CS"/>
</dbReference>
<keyword evidence="4 7" id="KW-0067">ATP-binding</keyword>
<dbReference type="EC" id="3.6.4.-" evidence="12"/>
<evidence type="ECO:0000313" key="12">
    <source>
        <dbReference type="EMBL" id="MFC4804302.1"/>
    </source>
</evidence>
<dbReference type="InterPro" id="IPR050079">
    <property type="entry name" value="DEAD_box_RNA_helicase"/>
</dbReference>
<evidence type="ECO:0000256" key="2">
    <source>
        <dbReference type="ARBA" id="ARBA00022801"/>
    </source>
</evidence>
<protein>
    <submittedName>
        <fullName evidence="12">DEAD/DEAH box helicase</fullName>
        <ecNumber evidence="12">3.6.4.-</ecNumber>
    </submittedName>
</protein>
<dbReference type="PROSITE" id="PS51192">
    <property type="entry name" value="HELICASE_ATP_BIND_1"/>
    <property type="match status" value="1"/>
</dbReference>
<evidence type="ECO:0000256" key="3">
    <source>
        <dbReference type="ARBA" id="ARBA00022806"/>
    </source>
</evidence>
<dbReference type="PANTHER" id="PTHR47959">
    <property type="entry name" value="ATP-DEPENDENT RNA HELICASE RHLE-RELATED"/>
    <property type="match status" value="1"/>
</dbReference>
<dbReference type="Gene3D" id="3.30.70.330">
    <property type="match status" value="1"/>
</dbReference>
<evidence type="ECO:0000256" key="4">
    <source>
        <dbReference type="ARBA" id="ARBA00022840"/>
    </source>
</evidence>
<dbReference type="SMART" id="SM00490">
    <property type="entry name" value="HELICc"/>
    <property type="match status" value="1"/>
</dbReference>
<keyword evidence="3 7" id="KW-0347">Helicase</keyword>
<dbReference type="EMBL" id="JBHSHL010000014">
    <property type="protein sequence ID" value="MFC4804302.1"/>
    <property type="molecule type" value="Genomic_DNA"/>
</dbReference>
<dbReference type="CDD" id="cd18787">
    <property type="entry name" value="SF2_C_DEAD"/>
    <property type="match status" value="1"/>
</dbReference>
<evidence type="ECO:0000256" key="8">
    <source>
        <dbReference type="SAM" id="MobiDB-lite"/>
    </source>
</evidence>
<dbReference type="CDD" id="cd00268">
    <property type="entry name" value="DEADc"/>
    <property type="match status" value="1"/>
</dbReference>
<feature type="domain" description="Helicase ATP-binding" evidence="9">
    <location>
        <begin position="33"/>
        <end position="204"/>
    </location>
</feature>
<proteinExistence type="inferred from homology"/>
<dbReference type="PANTHER" id="PTHR47959:SF13">
    <property type="entry name" value="ATP-DEPENDENT RNA HELICASE RHLE"/>
    <property type="match status" value="1"/>
</dbReference>
<evidence type="ECO:0000313" key="13">
    <source>
        <dbReference type="Proteomes" id="UP001595916"/>
    </source>
</evidence>
<dbReference type="PROSITE" id="PS51195">
    <property type="entry name" value="Q_MOTIF"/>
    <property type="match status" value="1"/>
</dbReference>
<evidence type="ECO:0000259" key="11">
    <source>
        <dbReference type="PROSITE" id="PS51195"/>
    </source>
</evidence>
<dbReference type="Gene3D" id="3.40.50.300">
    <property type="entry name" value="P-loop containing nucleotide triphosphate hydrolases"/>
    <property type="match status" value="2"/>
</dbReference>
<reference evidence="13" key="1">
    <citation type="journal article" date="2019" name="Int. J. Syst. Evol. Microbiol.">
        <title>The Global Catalogue of Microorganisms (GCM) 10K type strain sequencing project: providing services to taxonomists for standard genome sequencing and annotation.</title>
        <authorList>
            <consortium name="The Broad Institute Genomics Platform"/>
            <consortium name="The Broad Institute Genome Sequencing Center for Infectious Disease"/>
            <person name="Wu L."/>
            <person name="Ma J."/>
        </authorList>
    </citation>
    <scope>NUCLEOTIDE SEQUENCE [LARGE SCALE GENOMIC DNA]</scope>
    <source>
        <strain evidence="13">CCUG 46385</strain>
    </source>
</reference>
<feature type="domain" description="DEAD-box RNA helicase Q" evidence="11">
    <location>
        <begin position="2"/>
        <end position="30"/>
    </location>
</feature>
<keyword evidence="1 7" id="KW-0547">Nucleotide-binding</keyword>
<dbReference type="CDD" id="cd12252">
    <property type="entry name" value="RRM_DbpA"/>
    <property type="match status" value="1"/>
</dbReference>
<name>A0ABV9QJW2_9FIRM</name>
<dbReference type="PROSITE" id="PS00039">
    <property type="entry name" value="DEAD_ATP_HELICASE"/>
    <property type="match status" value="1"/>
</dbReference>
<comment type="similarity">
    <text evidence="5 7">Belongs to the DEAD box helicase family.</text>
</comment>
<dbReference type="Proteomes" id="UP001595916">
    <property type="component" value="Unassembled WGS sequence"/>
</dbReference>
<dbReference type="SMART" id="SM00487">
    <property type="entry name" value="DEXDc"/>
    <property type="match status" value="1"/>
</dbReference>